<reference evidence="1 2" key="1">
    <citation type="journal article" date="2022" name="New Phytol.">
        <title>Ecological generalism drives hyperdiversity of secondary metabolite gene clusters in xylarialean endophytes.</title>
        <authorList>
            <person name="Franco M.E.E."/>
            <person name="Wisecaver J.H."/>
            <person name="Arnold A.E."/>
            <person name="Ju Y.M."/>
            <person name="Slot J.C."/>
            <person name="Ahrendt S."/>
            <person name="Moore L.P."/>
            <person name="Eastman K.E."/>
            <person name="Scott K."/>
            <person name="Konkel Z."/>
            <person name="Mondo S.J."/>
            <person name="Kuo A."/>
            <person name="Hayes R.D."/>
            <person name="Haridas S."/>
            <person name="Andreopoulos B."/>
            <person name="Riley R."/>
            <person name="LaButti K."/>
            <person name="Pangilinan J."/>
            <person name="Lipzen A."/>
            <person name="Amirebrahimi M."/>
            <person name="Yan J."/>
            <person name="Adam C."/>
            <person name="Keymanesh K."/>
            <person name="Ng V."/>
            <person name="Louie K."/>
            <person name="Northen T."/>
            <person name="Drula E."/>
            <person name="Henrissat B."/>
            <person name="Hsieh H.M."/>
            <person name="Youens-Clark K."/>
            <person name="Lutzoni F."/>
            <person name="Miadlikowska J."/>
            <person name="Eastwood D.C."/>
            <person name="Hamelin R.C."/>
            <person name="Grigoriev I.V."/>
            <person name="U'Ren J.M."/>
        </authorList>
    </citation>
    <scope>NUCLEOTIDE SEQUENCE [LARGE SCALE GENOMIC DNA]</scope>
    <source>
        <strain evidence="1 2">ER1909</strain>
    </source>
</reference>
<dbReference type="Proteomes" id="UP001497680">
    <property type="component" value="Unassembled WGS sequence"/>
</dbReference>
<sequence>MSKPSRRKALASKFTKMIQEFQEFGCFSTTTAPGWGPVVVRYNVQDVVGESYYQSYYLNHRAGDKATLAYLINHNLKPGQQQEDSVGLKSPSATIVGLKSPSTTTPSPLLRTAEFEKEHQERTNLRIWVWLLTSPGCKIDPELLGPFSETCTEPFLLRDHTADTSVHRLSNPQQLTKDALSQLTLESIQEEIEELRKMKKTPNGHKSGKSRAGPSVGDTLYARQHDMGPFIDVPEIPQMYQQQYRGNAGQSAANIQHPTFRQEIALLQHEKALLNQEQNAAMATVYNNGRNMTNDAMKAEVRKEFAAEELTQERGRSLQRPDIMKAQDQARQNPTPERSRTFQQQPDIDSTTQDQVRKQLTPERGRSLQRPDIMWDDSAPKAGQYPIPERGRTLQQQPNIMWNGPEANGSNDSDVTTMSEIIKMGNARAGGARSMSRHKSPPKAATAMPPKPRPEPLNLKDARRYAALVGAHMNIHPVHHPVTPQQAQLRHVLEDGTSSIYDATPLGPPNGFAGSPQHVAHNPDLVGVNILKRYSEWRVNTDVANAPANYPTSKSSPERRNTVATPRFADQGFAGPSMSKSNGALPQPSPAWDSDMPPFTPLTPFIMGGNVRKASKTLIGEKGWLEDTAAGAGSAKKPQRQKTGFFKKTARKIVGLAEFKTSAPKPRVVKEIAISLDPREQSLLYCELQFLLNNAVGEYINTQFQSGRVDLHIVAKISDSWAQQGRPKVVGFRYDLETQIELVTEHVGTFRFYGPDQTELVLVKAILYDMKMNARAMRIQTYCQSDSVIAKHILDSQRLLQLLDTPESMQISLEEVSQFFKVGIERENLKHIEKEMENQNFAPAPAKTVGPEASTVNWKASTINGKASTIHEKASTIHEKASTINGKANVVNTVNTSTEANTVNANTKANTVNANTKANTVNANTKRTDMFDIPSPDDYPGARRVKNQASLPESQRHYSGPTLEPKTYDPPSEPPKSQRKRQGDQRRPPGN</sequence>
<comment type="caution">
    <text evidence="1">The sequence shown here is derived from an EMBL/GenBank/DDBJ whole genome shotgun (WGS) entry which is preliminary data.</text>
</comment>
<name>A0ACC0CX43_9PEZI</name>
<evidence type="ECO:0000313" key="2">
    <source>
        <dbReference type="Proteomes" id="UP001497680"/>
    </source>
</evidence>
<evidence type="ECO:0000313" key="1">
    <source>
        <dbReference type="EMBL" id="KAI6085052.1"/>
    </source>
</evidence>
<organism evidence="1 2">
    <name type="scientific">Hypoxylon rubiginosum</name>
    <dbReference type="NCBI Taxonomy" id="110542"/>
    <lineage>
        <taxon>Eukaryota</taxon>
        <taxon>Fungi</taxon>
        <taxon>Dikarya</taxon>
        <taxon>Ascomycota</taxon>
        <taxon>Pezizomycotina</taxon>
        <taxon>Sordariomycetes</taxon>
        <taxon>Xylariomycetidae</taxon>
        <taxon>Xylariales</taxon>
        <taxon>Hypoxylaceae</taxon>
        <taxon>Hypoxylon</taxon>
    </lineage>
</organism>
<dbReference type="EMBL" id="MU394329">
    <property type="protein sequence ID" value="KAI6085052.1"/>
    <property type="molecule type" value="Genomic_DNA"/>
</dbReference>
<keyword evidence="2" id="KW-1185">Reference proteome</keyword>
<gene>
    <name evidence="1" type="ORF">F4821DRAFT_261256</name>
</gene>
<proteinExistence type="predicted"/>
<protein>
    <submittedName>
        <fullName evidence="1">Uncharacterized protein</fullName>
    </submittedName>
</protein>
<accession>A0ACC0CX43</accession>